<dbReference type="PROSITE" id="PS00178">
    <property type="entry name" value="AA_TRNA_LIGASE_I"/>
    <property type="match status" value="1"/>
</dbReference>
<gene>
    <name evidence="10 14" type="primary">ileS</name>
    <name evidence="14" type="ORF">GMD11_02280</name>
    <name evidence="15" type="ORF">GMD18_02275</name>
</gene>
<proteinExistence type="inferred from homology"/>
<feature type="binding site" evidence="10">
    <location>
        <position position="923"/>
    </location>
    <ligand>
        <name>Zn(2+)</name>
        <dbReference type="ChEBI" id="CHEBI:29105"/>
    </ligand>
</feature>
<dbReference type="Pfam" id="PF00133">
    <property type="entry name" value="tRNA-synt_1"/>
    <property type="match status" value="1"/>
</dbReference>
<keyword evidence="2 10" id="KW-0963">Cytoplasm</keyword>
<feature type="binding site" evidence="10">
    <location>
        <position position="900"/>
    </location>
    <ligand>
        <name>Zn(2+)</name>
        <dbReference type="ChEBI" id="CHEBI:29105"/>
    </ligand>
</feature>
<organism evidence="14 17">
    <name type="scientific">Phascolarctobacterium faecium</name>
    <dbReference type="NCBI Taxonomy" id="33025"/>
    <lineage>
        <taxon>Bacteria</taxon>
        <taxon>Bacillati</taxon>
        <taxon>Bacillota</taxon>
        <taxon>Negativicutes</taxon>
        <taxon>Acidaminococcales</taxon>
        <taxon>Acidaminococcaceae</taxon>
        <taxon>Phascolarctobacterium</taxon>
    </lineage>
</organism>
<evidence type="ECO:0000259" key="11">
    <source>
        <dbReference type="Pfam" id="PF00133"/>
    </source>
</evidence>
<keyword evidence="10" id="KW-0862">Zinc</keyword>
<keyword evidence="5 10" id="KW-0067">ATP-binding</keyword>
<dbReference type="InterPro" id="IPR014729">
    <property type="entry name" value="Rossmann-like_a/b/a_fold"/>
</dbReference>
<evidence type="ECO:0000256" key="1">
    <source>
        <dbReference type="ARBA" id="ARBA00006887"/>
    </source>
</evidence>
<dbReference type="PANTHER" id="PTHR42765:SF1">
    <property type="entry name" value="ISOLEUCINE--TRNA LIGASE, MITOCHONDRIAL"/>
    <property type="match status" value="1"/>
</dbReference>
<dbReference type="GO" id="GO:0005524">
    <property type="term" value="F:ATP binding"/>
    <property type="evidence" value="ECO:0007669"/>
    <property type="project" value="UniProtKB-UniRule"/>
</dbReference>
<evidence type="ECO:0000313" key="17">
    <source>
        <dbReference type="Proteomes" id="UP000484547"/>
    </source>
</evidence>
<evidence type="ECO:0000313" key="16">
    <source>
        <dbReference type="Proteomes" id="UP000443070"/>
    </source>
</evidence>
<dbReference type="Gene3D" id="1.10.730.20">
    <property type="match status" value="1"/>
</dbReference>
<feature type="domain" description="Zinc finger FPG/IleRS-type" evidence="12">
    <location>
        <begin position="897"/>
        <end position="924"/>
    </location>
</feature>
<dbReference type="InterPro" id="IPR023585">
    <property type="entry name" value="Ile-tRNA-ligase_type1"/>
</dbReference>
<dbReference type="PANTHER" id="PTHR42765">
    <property type="entry name" value="SOLEUCYL-TRNA SYNTHETASE"/>
    <property type="match status" value="1"/>
</dbReference>
<dbReference type="AlphaFoldDB" id="A0A7X2XFC9"/>
<comment type="catalytic activity">
    <reaction evidence="9 10">
        <text>tRNA(Ile) + L-isoleucine + ATP = L-isoleucyl-tRNA(Ile) + AMP + diphosphate</text>
        <dbReference type="Rhea" id="RHEA:11060"/>
        <dbReference type="Rhea" id="RHEA-COMP:9666"/>
        <dbReference type="Rhea" id="RHEA-COMP:9695"/>
        <dbReference type="ChEBI" id="CHEBI:30616"/>
        <dbReference type="ChEBI" id="CHEBI:33019"/>
        <dbReference type="ChEBI" id="CHEBI:58045"/>
        <dbReference type="ChEBI" id="CHEBI:78442"/>
        <dbReference type="ChEBI" id="CHEBI:78528"/>
        <dbReference type="ChEBI" id="CHEBI:456215"/>
        <dbReference type="EC" id="6.1.1.5"/>
    </reaction>
</comment>
<reference evidence="16 17" key="1">
    <citation type="journal article" date="2019" name="Nat. Med.">
        <title>A library of human gut bacterial isolates paired with longitudinal multiomics data enables mechanistic microbiome research.</title>
        <authorList>
            <person name="Poyet M."/>
            <person name="Groussin M."/>
            <person name="Gibbons S.M."/>
            <person name="Avila-Pacheco J."/>
            <person name="Jiang X."/>
            <person name="Kearney S.M."/>
            <person name="Perrotta A.R."/>
            <person name="Berdy B."/>
            <person name="Zhao S."/>
            <person name="Lieberman T.D."/>
            <person name="Swanson P.K."/>
            <person name="Smith M."/>
            <person name="Roesemann S."/>
            <person name="Alexander J.E."/>
            <person name="Rich S.A."/>
            <person name="Livny J."/>
            <person name="Vlamakis H."/>
            <person name="Clish C."/>
            <person name="Bullock K."/>
            <person name="Deik A."/>
            <person name="Scott J."/>
            <person name="Pierce K.A."/>
            <person name="Xavier R.J."/>
            <person name="Alm E.J."/>
        </authorList>
    </citation>
    <scope>NUCLEOTIDE SEQUENCE [LARGE SCALE GENOMIC DNA]</scope>
    <source>
        <strain evidence="14 17">BIOML-A13</strain>
        <strain evidence="15 16">BIOML-A3</strain>
    </source>
</reference>
<dbReference type="GO" id="GO:0000049">
    <property type="term" value="F:tRNA binding"/>
    <property type="evidence" value="ECO:0007669"/>
    <property type="project" value="InterPro"/>
</dbReference>
<comment type="subcellular location">
    <subcellularLocation>
        <location evidence="10">Cytoplasm</location>
    </subcellularLocation>
</comment>
<dbReference type="InterPro" id="IPR013155">
    <property type="entry name" value="M/V/L/I-tRNA-synth_anticd-bd"/>
</dbReference>
<evidence type="ECO:0000256" key="3">
    <source>
        <dbReference type="ARBA" id="ARBA00022598"/>
    </source>
</evidence>
<feature type="binding site" evidence="10">
    <location>
        <position position="607"/>
    </location>
    <ligand>
        <name>ATP</name>
        <dbReference type="ChEBI" id="CHEBI:30616"/>
    </ligand>
</feature>
<dbReference type="RefSeq" id="WP_155163576.1">
    <property type="nucleotide sequence ID" value="NZ_DAWAOF010000044.1"/>
</dbReference>
<feature type="domain" description="Methionyl/Valyl/Leucyl/Isoleucyl-tRNA synthetase anticodon-binding" evidence="13">
    <location>
        <begin position="687"/>
        <end position="843"/>
    </location>
</feature>
<evidence type="ECO:0000256" key="9">
    <source>
        <dbReference type="ARBA" id="ARBA00048359"/>
    </source>
</evidence>
<evidence type="ECO:0000256" key="2">
    <source>
        <dbReference type="ARBA" id="ARBA00022490"/>
    </source>
</evidence>
<name>A0A7X2XFC9_9FIRM</name>
<feature type="binding site" evidence="10">
    <location>
        <position position="563"/>
    </location>
    <ligand>
        <name>L-isoleucyl-5'-AMP</name>
        <dbReference type="ChEBI" id="CHEBI:178002"/>
    </ligand>
</feature>
<dbReference type="EMBL" id="WNBW01000001">
    <property type="protein sequence ID" value="MTU03229.1"/>
    <property type="molecule type" value="Genomic_DNA"/>
</dbReference>
<dbReference type="InterPro" id="IPR050081">
    <property type="entry name" value="Ile-tRNA_ligase"/>
</dbReference>
<dbReference type="CDD" id="cd07960">
    <property type="entry name" value="Anticodon_Ia_Ile_BEm"/>
    <property type="match status" value="1"/>
</dbReference>
<evidence type="ECO:0000256" key="5">
    <source>
        <dbReference type="ARBA" id="ARBA00022840"/>
    </source>
</evidence>
<dbReference type="InterPro" id="IPR002300">
    <property type="entry name" value="aa-tRNA-synth_Ia"/>
</dbReference>
<dbReference type="GO" id="GO:0008270">
    <property type="term" value="F:zinc ion binding"/>
    <property type="evidence" value="ECO:0007669"/>
    <property type="project" value="UniProtKB-UniRule"/>
</dbReference>
<feature type="binding site" evidence="10">
    <location>
        <position position="920"/>
    </location>
    <ligand>
        <name>Zn(2+)</name>
        <dbReference type="ChEBI" id="CHEBI:29105"/>
    </ligand>
</feature>
<evidence type="ECO:0000259" key="13">
    <source>
        <dbReference type="Pfam" id="PF08264"/>
    </source>
</evidence>
<evidence type="ECO:0000256" key="10">
    <source>
        <dbReference type="HAMAP-Rule" id="MF_02002"/>
    </source>
</evidence>
<dbReference type="InterPro" id="IPR009080">
    <property type="entry name" value="tRNAsynth_Ia_anticodon-bd"/>
</dbReference>
<comment type="similarity">
    <text evidence="1 10">Belongs to the class-I aminoacyl-tRNA synthetase family. IleS type 1 subfamily.</text>
</comment>
<dbReference type="Pfam" id="PF06827">
    <property type="entry name" value="zf-FPG_IleRS"/>
    <property type="match status" value="1"/>
</dbReference>
<dbReference type="SUPFAM" id="SSF47323">
    <property type="entry name" value="Anticodon-binding domain of a subclass of class I aminoacyl-tRNA synthetases"/>
    <property type="match status" value="1"/>
</dbReference>
<evidence type="ECO:0000256" key="4">
    <source>
        <dbReference type="ARBA" id="ARBA00022741"/>
    </source>
</evidence>
<feature type="domain" description="Aminoacyl-tRNA synthetase class Ia" evidence="11">
    <location>
        <begin position="27"/>
        <end position="643"/>
    </location>
</feature>
<dbReference type="Pfam" id="PF08264">
    <property type="entry name" value="Anticodon_1"/>
    <property type="match status" value="1"/>
</dbReference>
<evidence type="ECO:0000256" key="6">
    <source>
        <dbReference type="ARBA" id="ARBA00022917"/>
    </source>
</evidence>
<comment type="caution">
    <text evidence="14">The sequence shown here is derived from an EMBL/GenBank/DDBJ whole genome shotgun (WGS) entry which is preliminary data.</text>
</comment>
<keyword evidence="7 10" id="KW-0030">Aminoacyl-tRNA synthetase</keyword>
<keyword evidence="10" id="KW-0479">Metal-binding</keyword>
<dbReference type="Gene3D" id="1.10.10.830">
    <property type="entry name" value="Ile-tRNA synthetase CP2 domain-like"/>
    <property type="match status" value="1"/>
</dbReference>
<feature type="short sequence motif" description="'KMSKS' region" evidence="10">
    <location>
        <begin position="604"/>
        <end position="608"/>
    </location>
</feature>
<dbReference type="FunFam" id="1.10.730.20:FF:000001">
    <property type="entry name" value="Isoleucine--tRNA ligase"/>
    <property type="match status" value="1"/>
</dbReference>
<accession>A0A7X2XFC9</accession>
<dbReference type="NCBIfam" id="TIGR00392">
    <property type="entry name" value="ileS"/>
    <property type="match status" value="1"/>
</dbReference>
<dbReference type="Proteomes" id="UP000443070">
    <property type="component" value="Unassembled WGS sequence"/>
</dbReference>
<dbReference type="Gene3D" id="3.90.740.10">
    <property type="entry name" value="Valyl/Leucyl/Isoleucyl-tRNA synthetase, editing domain"/>
    <property type="match status" value="1"/>
</dbReference>
<dbReference type="EC" id="6.1.1.5" evidence="10"/>
<dbReference type="SUPFAM" id="SSF50677">
    <property type="entry name" value="ValRS/IleRS/LeuRS editing domain"/>
    <property type="match status" value="1"/>
</dbReference>
<dbReference type="EMBL" id="WNBM01000001">
    <property type="protein sequence ID" value="MTT75098.1"/>
    <property type="molecule type" value="Genomic_DNA"/>
</dbReference>
<comment type="function">
    <text evidence="8 10">Catalyzes the attachment of isoleucine to tRNA(Ile). As IleRS can inadvertently accommodate and process structurally similar amino acids such as valine, to avoid such errors it has two additional distinct tRNA(Ile)-dependent editing activities. One activity is designated as 'pretransfer' editing and involves the hydrolysis of activated Val-AMP. The other activity is designated 'posttransfer' editing and involves deacylation of mischarged Val-tRNA(Ile).</text>
</comment>
<dbReference type="GO" id="GO:0006428">
    <property type="term" value="P:isoleucyl-tRNA aminoacylation"/>
    <property type="evidence" value="ECO:0007669"/>
    <property type="project" value="UniProtKB-UniRule"/>
</dbReference>
<dbReference type="HAMAP" id="MF_02002">
    <property type="entry name" value="Ile_tRNA_synth_type1"/>
    <property type="match status" value="1"/>
</dbReference>
<dbReference type="GO" id="GO:0002161">
    <property type="term" value="F:aminoacyl-tRNA deacylase activity"/>
    <property type="evidence" value="ECO:0007669"/>
    <property type="project" value="InterPro"/>
</dbReference>
<keyword evidence="4 10" id="KW-0547">Nucleotide-binding</keyword>
<keyword evidence="3 10" id="KW-0436">Ligase</keyword>
<dbReference type="InterPro" id="IPR002301">
    <property type="entry name" value="Ile-tRNA-ligase"/>
</dbReference>
<dbReference type="OrthoDB" id="9810365at2"/>
<sequence length="928" mass="105403">MDYSKTLNLPETEFPMRAGLPEREPEFLKYWEENKIYEKKQELHAGHKKFVLHDGPPYANGKIHMGTALNKILKDIIMKYKYAQGFDTPYVPGWDTHGMPIEHAAIKNLGLNRHELDTLVLRKECHDYALKWIDEQRTDFKRLGVLGDWDHPYITMTHDYEAVQIHVFGEMAKKGYIYKGKKAVYWCPHCETALAEAEIEYGEEKSPAIFVKMPLVKDNGMLPEAAQGKPAYIVIWTTTPWTMPANVAIALHPDFEYAWVECEGEILFMAKEMLEAVGKVCKKDLSNIIGTCKGKDMEYAECRHPFETIDRKSLVVLADYVTLEAGTGCVHTAPGHGADDFETGVRYNLPIICPVDGSGKLTAEAGADFAGMFVFDANVPIIKYLAGLNRLFGKENIRHQYAHCWRCKNPIIYRATEQWFASVDGFREEALNAIANDVQWIPSWGEARIHNMVADRHDWCISRQRVWGVPIPIFYCEDCNEHLVNDDTINAVADLFAKEGSDAWWAHSAEEILPQGTKCPKCGGTHFRKESDIMDVWFDSGSSHAAVCKTRPELAWPADMYLEGSDQHRGWFQSSLLTSVATEGKAPYRAVLTHGYVVDGEGRKMSKSVGNTVAPQEVIAQYGADIIRLWAASSDYKADIRISKEILKQLSEVYRKIRNTIRYILGNTNDFNYETDKVEFKDMLELDRWALMHMQLLKKEVSAAYESYDFHVLYHAIHNFCSIEMSSYYLDILKDRLYAYKADSFERRSAQTAMYEIMLDLVVMIAPVLSFTMEEVWQFMKKPASMPESVFMMPWPECKEEYIDEALESKWDNFIEIRSEITRVLEGARRAKTIGHSLDAKVELHATGEALAILRSVEGDLATLLIVSQAKLVEGLAGGVEATGREDLKVTVQAAEGEKCERCWIYSDTVGKDAEHPTVCARCAAALK</sequence>
<feature type="short sequence motif" description="'HIGH' region" evidence="10">
    <location>
        <begin position="57"/>
        <end position="67"/>
    </location>
</feature>
<dbReference type="InterPro" id="IPR009008">
    <property type="entry name" value="Val/Leu/Ile-tRNA-synth_edit"/>
</dbReference>
<comment type="subunit">
    <text evidence="10">Monomer.</text>
</comment>
<dbReference type="GO" id="GO:0005829">
    <property type="term" value="C:cytosol"/>
    <property type="evidence" value="ECO:0007669"/>
    <property type="project" value="TreeGrafter"/>
</dbReference>
<evidence type="ECO:0000256" key="8">
    <source>
        <dbReference type="ARBA" id="ARBA00025217"/>
    </source>
</evidence>
<keyword evidence="16" id="KW-1185">Reference proteome</keyword>
<dbReference type="InterPro" id="IPR033708">
    <property type="entry name" value="Anticodon_Ile_BEm"/>
</dbReference>
<evidence type="ECO:0000259" key="12">
    <source>
        <dbReference type="Pfam" id="PF06827"/>
    </source>
</evidence>
<protein>
    <recommendedName>
        <fullName evidence="10">Isoleucine--tRNA ligase</fullName>
        <ecNumber evidence="10">6.1.1.5</ecNumber>
    </recommendedName>
    <alternativeName>
        <fullName evidence="10">Isoleucyl-tRNA synthetase</fullName>
        <shortName evidence="10">IleRS</shortName>
    </alternativeName>
</protein>
<keyword evidence="6 10" id="KW-0648">Protein biosynthesis</keyword>
<dbReference type="InterPro" id="IPR010663">
    <property type="entry name" value="Znf_FPG/IleRS"/>
</dbReference>
<dbReference type="CDD" id="cd00818">
    <property type="entry name" value="IleRS_core"/>
    <property type="match status" value="1"/>
</dbReference>
<evidence type="ECO:0000313" key="14">
    <source>
        <dbReference type="EMBL" id="MTT75098.1"/>
    </source>
</evidence>
<comment type="domain">
    <text evidence="10">IleRS has two distinct active sites: one for aminoacylation and one for editing. The misactivated valine is translocated from the active site to the editing site, which sterically excludes the correctly activated isoleucine. The single editing site contains two valyl binding pockets, one specific for each substrate (Val-AMP or Val-tRNA(Ile)).</text>
</comment>
<dbReference type="Proteomes" id="UP000484547">
    <property type="component" value="Unassembled WGS sequence"/>
</dbReference>
<dbReference type="Gene3D" id="3.40.50.620">
    <property type="entry name" value="HUPs"/>
    <property type="match status" value="2"/>
</dbReference>
<dbReference type="SUPFAM" id="SSF52374">
    <property type="entry name" value="Nucleotidylyl transferase"/>
    <property type="match status" value="1"/>
</dbReference>
<evidence type="ECO:0000256" key="7">
    <source>
        <dbReference type="ARBA" id="ARBA00023146"/>
    </source>
</evidence>
<feature type="binding site" evidence="10">
    <location>
        <position position="903"/>
    </location>
    <ligand>
        <name>Zn(2+)</name>
        <dbReference type="ChEBI" id="CHEBI:29105"/>
    </ligand>
</feature>
<evidence type="ECO:0000313" key="15">
    <source>
        <dbReference type="EMBL" id="MTU03229.1"/>
    </source>
</evidence>
<comment type="cofactor">
    <cofactor evidence="10">
        <name>Zn(2+)</name>
        <dbReference type="ChEBI" id="CHEBI:29105"/>
    </cofactor>
    <text evidence="10">Binds 1 zinc ion per subunit.</text>
</comment>
<dbReference type="FunFam" id="3.40.50.620:FF:000152">
    <property type="entry name" value="Isoleucine--tRNA ligase"/>
    <property type="match status" value="1"/>
</dbReference>
<dbReference type="InterPro" id="IPR001412">
    <property type="entry name" value="aa-tRNA-synth_I_CS"/>
</dbReference>
<dbReference type="GO" id="GO:0004822">
    <property type="term" value="F:isoleucine-tRNA ligase activity"/>
    <property type="evidence" value="ECO:0007669"/>
    <property type="project" value="UniProtKB-UniRule"/>
</dbReference>
<dbReference type="PRINTS" id="PR00984">
    <property type="entry name" value="TRNASYNTHILE"/>
</dbReference>